<evidence type="ECO:0000313" key="2">
    <source>
        <dbReference type="EMBL" id="WTZ13203.1"/>
    </source>
</evidence>
<proteinExistence type="predicted"/>
<reference evidence="2" key="1">
    <citation type="submission" date="2022-10" db="EMBL/GenBank/DDBJ databases">
        <title>The complete genomes of actinobacterial strains from the NBC collection.</title>
        <authorList>
            <person name="Joergensen T.S."/>
            <person name="Alvarez Arevalo M."/>
            <person name="Sterndorff E.B."/>
            <person name="Faurdal D."/>
            <person name="Vuksanovic O."/>
            <person name="Mourched A.-S."/>
            <person name="Charusanti P."/>
            <person name="Shaw S."/>
            <person name="Blin K."/>
            <person name="Weber T."/>
        </authorList>
    </citation>
    <scope>NUCLEOTIDE SEQUENCE</scope>
    <source>
        <strain evidence="2">NBC_01393</strain>
    </source>
</reference>
<dbReference type="AlphaFoldDB" id="A0AAU3I6J0"/>
<protein>
    <submittedName>
        <fullName evidence="2">Uncharacterized protein</fullName>
    </submittedName>
</protein>
<evidence type="ECO:0000256" key="1">
    <source>
        <dbReference type="SAM" id="MobiDB-lite"/>
    </source>
</evidence>
<name>A0AAU3I6J0_9ACTN</name>
<feature type="compositionally biased region" description="Acidic residues" evidence="1">
    <location>
        <begin position="21"/>
        <end position="35"/>
    </location>
</feature>
<gene>
    <name evidence="2" type="ORF">OG699_37725</name>
</gene>
<feature type="compositionally biased region" description="Basic residues" evidence="1">
    <location>
        <begin position="1"/>
        <end position="10"/>
    </location>
</feature>
<accession>A0AAU3I6J0</accession>
<dbReference type="EMBL" id="CP109546">
    <property type="protein sequence ID" value="WTZ13203.1"/>
    <property type="molecule type" value="Genomic_DNA"/>
</dbReference>
<sequence>MPRTLTRRRTARDTEAYSPADEPEDEKGYAEEEDETPARGSRRGSSSRRLNTEDADTSSRRSRRSQEDDDEDDNEPAPKVGGKGWGSYEKTKQASSGFPDNFKASNESVIIKFLDEEPFLVFLQHWIERSGKRSFTCLESRCPLCDDAGDKPSQQIAFNVIDFTDPEDPQIKVWQVGPMVADILKNYSKDKKTSPISRDDLYFSVRKETKNKKTNYYITPVKERDLLDDWDIEPLGEEELEEFDAKAYDESILQVARRTELKTLVREILND</sequence>
<organism evidence="2">
    <name type="scientific">Streptomyces sp. NBC_01393</name>
    <dbReference type="NCBI Taxonomy" id="2903851"/>
    <lineage>
        <taxon>Bacteria</taxon>
        <taxon>Bacillati</taxon>
        <taxon>Actinomycetota</taxon>
        <taxon>Actinomycetes</taxon>
        <taxon>Kitasatosporales</taxon>
        <taxon>Streptomycetaceae</taxon>
        <taxon>Streptomyces</taxon>
    </lineage>
</organism>
<feature type="region of interest" description="Disordered" evidence="1">
    <location>
        <begin position="1"/>
        <end position="101"/>
    </location>
</feature>